<dbReference type="OrthoDB" id="4869960at2759"/>
<dbReference type="GO" id="GO:0005737">
    <property type="term" value="C:cytoplasm"/>
    <property type="evidence" value="ECO:0007669"/>
    <property type="project" value="TreeGrafter"/>
</dbReference>
<organism evidence="4 5">
    <name type="scientific">Dictyocaulus viviparus</name>
    <name type="common">Bovine lungworm</name>
    <dbReference type="NCBI Taxonomy" id="29172"/>
    <lineage>
        <taxon>Eukaryota</taxon>
        <taxon>Metazoa</taxon>
        <taxon>Ecdysozoa</taxon>
        <taxon>Nematoda</taxon>
        <taxon>Chromadorea</taxon>
        <taxon>Rhabditida</taxon>
        <taxon>Rhabditina</taxon>
        <taxon>Rhabditomorpha</taxon>
        <taxon>Strongyloidea</taxon>
        <taxon>Metastrongylidae</taxon>
        <taxon>Dictyocaulus</taxon>
    </lineage>
</organism>
<dbReference type="PANTHER" id="PTHR15574:SF43">
    <property type="entry name" value="DDB1- AND CUL4-ASSOCIATED FACTOR 5"/>
    <property type="match status" value="1"/>
</dbReference>
<name>A0A0D8XKC3_DICVI</name>
<dbReference type="InterPro" id="IPR015943">
    <property type="entry name" value="WD40/YVTN_repeat-like_dom_sf"/>
</dbReference>
<dbReference type="SUPFAM" id="SSF50978">
    <property type="entry name" value="WD40 repeat-like"/>
    <property type="match status" value="1"/>
</dbReference>
<dbReference type="Gene3D" id="2.130.10.10">
    <property type="entry name" value="YVTN repeat-like/Quinoprotein amine dehydrogenase"/>
    <property type="match status" value="1"/>
</dbReference>
<dbReference type="PROSITE" id="PS50294">
    <property type="entry name" value="WD_REPEATS_REGION"/>
    <property type="match status" value="1"/>
</dbReference>
<dbReference type="InterPro" id="IPR001680">
    <property type="entry name" value="WD40_rpt"/>
</dbReference>
<feature type="repeat" description="WD" evidence="3">
    <location>
        <begin position="67"/>
        <end position="100"/>
    </location>
</feature>
<proteinExistence type="predicted"/>
<dbReference type="GO" id="GO:0080008">
    <property type="term" value="C:Cul4-RING E3 ubiquitin ligase complex"/>
    <property type="evidence" value="ECO:0007669"/>
    <property type="project" value="TreeGrafter"/>
</dbReference>
<evidence type="ECO:0000313" key="5">
    <source>
        <dbReference type="Proteomes" id="UP000053766"/>
    </source>
</evidence>
<keyword evidence="5" id="KW-1185">Reference proteome</keyword>
<dbReference type="EMBL" id="KN716491">
    <property type="protein sequence ID" value="KJH44202.1"/>
    <property type="molecule type" value="Genomic_DNA"/>
</dbReference>
<dbReference type="InterPro" id="IPR045151">
    <property type="entry name" value="DCAF8"/>
</dbReference>
<dbReference type="SMART" id="SM00320">
    <property type="entry name" value="WD40"/>
    <property type="match status" value="5"/>
</dbReference>
<keyword evidence="2" id="KW-0677">Repeat</keyword>
<gene>
    <name evidence="4" type="ORF">DICVIV_09774</name>
</gene>
<dbReference type="GO" id="GO:0045717">
    <property type="term" value="P:negative regulation of fatty acid biosynthetic process"/>
    <property type="evidence" value="ECO:0007669"/>
    <property type="project" value="TreeGrafter"/>
</dbReference>
<dbReference type="Pfam" id="PF00400">
    <property type="entry name" value="WD40"/>
    <property type="match status" value="2"/>
</dbReference>
<sequence length="329" mass="36900">MESTANSNDGNLDVGDGTKIDTRRRRNVGGFVEDVRLGTIRGHLGDFHNDVFRVGGKKSGIVYQKDILGHTGCVNAVEFNKSEVLLASGGDDMRVFVWRVADLMLEETPKPAVIMERGHHSNIFCYQFSLDGCELFSGGNDGMVICHNVETQKPLCVYEERHPVYSISANPIDVNVVAASRESGVVSFYDRRETKEDSFCLSDKGQLFRGQYNPANALLFATASNRGVRLYDLRNRNKPLLDLKTFVSEAIYVEWNSTGTALTALQSHSNPTYIDLTERRQVELKDSQYSNVHTIKSVNFMDDSTIMTGSDDFNIYAWRIPDNDDNNGW</sequence>
<keyword evidence="1 3" id="KW-0853">WD repeat</keyword>
<evidence type="ECO:0000256" key="3">
    <source>
        <dbReference type="PROSITE-ProRule" id="PRU00221"/>
    </source>
</evidence>
<evidence type="ECO:0000256" key="2">
    <source>
        <dbReference type="ARBA" id="ARBA00022737"/>
    </source>
</evidence>
<reference evidence="4 5" key="1">
    <citation type="submission" date="2013-11" db="EMBL/GenBank/DDBJ databases">
        <title>Draft genome of the bovine lungworm Dictyocaulus viviparus.</title>
        <authorList>
            <person name="Mitreva M."/>
        </authorList>
    </citation>
    <scope>NUCLEOTIDE SEQUENCE [LARGE SCALE GENOMIC DNA]</scope>
    <source>
        <strain evidence="4 5">HannoverDv2000</strain>
    </source>
</reference>
<dbReference type="Proteomes" id="UP000053766">
    <property type="component" value="Unassembled WGS sequence"/>
</dbReference>
<dbReference type="AlphaFoldDB" id="A0A0D8XKC3"/>
<dbReference type="PANTHER" id="PTHR15574">
    <property type="entry name" value="WD REPEAT DOMAIN-CONTAINING FAMILY"/>
    <property type="match status" value="1"/>
</dbReference>
<protein>
    <submittedName>
        <fullName evidence="4">WD domain, G-beta repeat protein</fullName>
    </submittedName>
</protein>
<evidence type="ECO:0000256" key="1">
    <source>
        <dbReference type="ARBA" id="ARBA00022574"/>
    </source>
</evidence>
<accession>A0A0D8XKC3</accession>
<dbReference type="STRING" id="29172.A0A0D8XKC3"/>
<dbReference type="PROSITE" id="PS50082">
    <property type="entry name" value="WD_REPEATS_2"/>
    <property type="match status" value="1"/>
</dbReference>
<reference evidence="5" key="2">
    <citation type="journal article" date="2016" name="Sci. Rep.">
        <title>Dictyocaulus viviparus genome, variome and transcriptome elucidate lungworm biology and support future intervention.</title>
        <authorList>
            <person name="McNulty S.N."/>
            <person name="Strube C."/>
            <person name="Rosa B.A."/>
            <person name="Martin J.C."/>
            <person name="Tyagi R."/>
            <person name="Choi Y.J."/>
            <person name="Wang Q."/>
            <person name="Hallsworth Pepin K."/>
            <person name="Zhang X."/>
            <person name="Ozersky P."/>
            <person name="Wilson R.K."/>
            <person name="Sternberg P.W."/>
            <person name="Gasser R.B."/>
            <person name="Mitreva M."/>
        </authorList>
    </citation>
    <scope>NUCLEOTIDE SEQUENCE [LARGE SCALE GENOMIC DNA]</scope>
    <source>
        <strain evidence="5">HannoverDv2000</strain>
    </source>
</reference>
<dbReference type="InterPro" id="IPR036322">
    <property type="entry name" value="WD40_repeat_dom_sf"/>
</dbReference>
<evidence type="ECO:0000313" key="4">
    <source>
        <dbReference type="EMBL" id="KJH44202.1"/>
    </source>
</evidence>